<dbReference type="KEGG" id="hdt:HYPDE_29543"/>
<dbReference type="Proteomes" id="UP000005952">
    <property type="component" value="Chromosome"/>
</dbReference>
<protein>
    <submittedName>
        <fullName evidence="1">FAD dependent oxidoreductase</fullName>
    </submittedName>
</protein>
<proteinExistence type="predicted"/>
<dbReference type="AlphaFoldDB" id="N0B3N1"/>
<dbReference type="EMBL" id="CP005587">
    <property type="protein sequence ID" value="AGK57583.1"/>
    <property type="molecule type" value="Genomic_DNA"/>
</dbReference>
<dbReference type="Gene3D" id="3.50.50.60">
    <property type="entry name" value="FAD/NAD(P)-binding domain"/>
    <property type="match status" value="1"/>
</dbReference>
<dbReference type="InterPro" id="IPR036188">
    <property type="entry name" value="FAD/NAD-bd_sf"/>
</dbReference>
<accession>N0B3N1</accession>
<dbReference type="HOGENOM" id="CLU_2898113_0_0_5"/>
<sequence>MDALGARSITLPSSPDMETAVIDDGVIDLAIAAECAQKGQDVYLLERSAAIGQEVSSHARRQ</sequence>
<gene>
    <name evidence="1" type="ORF">HYPDE_29543</name>
</gene>
<keyword evidence="2" id="KW-1185">Reference proteome</keyword>
<organism evidence="1 2">
    <name type="scientific">Hyphomicrobium denitrificans 1NES1</name>
    <dbReference type="NCBI Taxonomy" id="670307"/>
    <lineage>
        <taxon>Bacteria</taxon>
        <taxon>Pseudomonadati</taxon>
        <taxon>Pseudomonadota</taxon>
        <taxon>Alphaproteobacteria</taxon>
        <taxon>Hyphomicrobiales</taxon>
        <taxon>Hyphomicrobiaceae</taxon>
        <taxon>Hyphomicrobium</taxon>
    </lineage>
</organism>
<dbReference type="STRING" id="670307.HYPDE_29543"/>
<evidence type="ECO:0000313" key="1">
    <source>
        <dbReference type="EMBL" id="AGK57583.1"/>
    </source>
</evidence>
<reference evidence="1 2" key="1">
    <citation type="journal article" date="2013" name="Genome Announc.">
        <title>Genome sequences for three denitrifying bacterial strains isolated from a uranium- and nitrate-contaminated subsurface environment.</title>
        <authorList>
            <person name="Venkatramanan R."/>
            <person name="Prakash O."/>
            <person name="Woyke T."/>
            <person name="Chain P."/>
            <person name="Goodwin L.A."/>
            <person name="Watson D."/>
            <person name="Brooks S."/>
            <person name="Kostka J.E."/>
            <person name="Green S.J."/>
        </authorList>
    </citation>
    <scope>NUCLEOTIDE SEQUENCE [LARGE SCALE GENOMIC DNA]</scope>
    <source>
        <strain evidence="1 2">1NES1</strain>
    </source>
</reference>
<name>N0B3N1_9HYPH</name>
<evidence type="ECO:0000313" key="2">
    <source>
        <dbReference type="Proteomes" id="UP000005952"/>
    </source>
</evidence>